<dbReference type="AlphaFoldDB" id="A0A0A9B6E4"/>
<reference evidence="1" key="2">
    <citation type="journal article" date="2015" name="Data Brief">
        <title>Shoot transcriptome of the giant reed, Arundo donax.</title>
        <authorList>
            <person name="Barrero R.A."/>
            <person name="Guerrero F.D."/>
            <person name="Moolhuijzen P."/>
            <person name="Goolsby J.A."/>
            <person name="Tidwell J."/>
            <person name="Bellgard S.E."/>
            <person name="Bellgard M.I."/>
        </authorList>
    </citation>
    <scope>NUCLEOTIDE SEQUENCE</scope>
    <source>
        <tissue evidence="1">Shoot tissue taken approximately 20 cm above the soil surface</tissue>
    </source>
</reference>
<proteinExistence type="predicted"/>
<reference evidence="1" key="1">
    <citation type="submission" date="2014-09" db="EMBL/GenBank/DDBJ databases">
        <authorList>
            <person name="Magalhaes I.L.F."/>
            <person name="Oliveira U."/>
            <person name="Santos F.R."/>
            <person name="Vidigal T.H.D.A."/>
            <person name="Brescovit A.D."/>
            <person name="Santos A.J."/>
        </authorList>
    </citation>
    <scope>NUCLEOTIDE SEQUENCE</scope>
    <source>
        <tissue evidence="1">Shoot tissue taken approximately 20 cm above the soil surface</tissue>
    </source>
</reference>
<sequence>MSWEICHHQLYTQSNQFDK</sequence>
<evidence type="ECO:0000313" key="1">
    <source>
        <dbReference type="EMBL" id="JAD56740.1"/>
    </source>
</evidence>
<accession>A0A0A9B6E4</accession>
<organism evidence="1">
    <name type="scientific">Arundo donax</name>
    <name type="common">Giant reed</name>
    <name type="synonym">Donax arundinaceus</name>
    <dbReference type="NCBI Taxonomy" id="35708"/>
    <lineage>
        <taxon>Eukaryota</taxon>
        <taxon>Viridiplantae</taxon>
        <taxon>Streptophyta</taxon>
        <taxon>Embryophyta</taxon>
        <taxon>Tracheophyta</taxon>
        <taxon>Spermatophyta</taxon>
        <taxon>Magnoliopsida</taxon>
        <taxon>Liliopsida</taxon>
        <taxon>Poales</taxon>
        <taxon>Poaceae</taxon>
        <taxon>PACMAD clade</taxon>
        <taxon>Arundinoideae</taxon>
        <taxon>Arundineae</taxon>
        <taxon>Arundo</taxon>
    </lineage>
</organism>
<name>A0A0A9B6E4_ARUDO</name>
<dbReference type="EMBL" id="GBRH01241155">
    <property type="protein sequence ID" value="JAD56740.1"/>
    <property type="molecule type" value="Transcribed_RNA"/>
</dbReference>
<protein>
    <submittedName>
        <fullName evidence="1">Uncharacterized protein</fullName>
    </submittedName>
</protein>